<dbReference type="PANTHER" id="PTHR11088:SF60">
    <property type="entry name" value="TRNA DIMETHYLALLYLTRANSFERASE"/>
    <property type="match status" value="1"/>
</dbReference>
<evidence type="ECO:0000256" key="3">
    <source>
        <dbReference type="ARBA" id="ARBA00005842"/>
    </source>
</evidence>
<keyword evidence="7 10" id="KW-0067">ATP-binding</keyword>
<feature type="binding site" evidence="10">
    <location>
        <begin position="13"/>
        <end position="18"/>
    </location>
    <ligand>
        <name>substrate</name>
    </ligand>
</feature>
<evidence type="ECO:0000256" key="9">
    <source>
        <dbReference type="ARBA" id="ARBA00049563"/>
    </source>
</evidence>
<comment type="caution">
    <text evidence="10">Lacks conserved residue(s) required for the propagation of feature annotation.</text>
</comment>
<dbReference type="HAMAP" id="MF_00185">
    <property type="entry name" value="IPP_trans"/>
    <property type="match status" value="1"/>
</dbReference>
<dbReference type="EMBL" id="AP014548">
    <property type="protein sequence ID" value="BAO55891.1"/>
    <property type="molecule type" value="Genomic_DNA"/>
</dbReference>
<dbReference type="AlphaFoldDB" id="W8W086"/>
<feature type="site" description="Interaction with substrate tRNA" evidence="10">
    <location>
        <position position="102"/>
    </location>
</feature>
<gene>
    <name evidence="10" type="primary">miaA</name>
    <name evidence="14" type="ORF">NMS_1882</name>
</gene>
<comment type="catalytic activity">
    <reaction evidence="9 10 11">
        <text>adenosine(37) in tRNA + dimethylallyl diphosphate = N(6)-dimethylallyladenosine(37) in tRNA + diphosphate</text>
        <dbReference type="Rhea" id="RHEA:26482"/>
        <dbReference type="Rhea" id="RHEA-COMP:10162"/>
        <dbReference type="Rhea" id="RHEA-COMP:10375"/>
        <dbReference type="ChEBI" id="CHEBI:33019"/>
        <dbReference type="ChEBI" id="CHEBI:57623"/>
        <dbReference type="ChEBI" id="CHEBI:74411"/>
        <dbReference type="ChEBI" id="CHEBI:74415"/>
        <dbReference type="EC" id="2.5.1.75"/>
    </reaction>
</comment>
<dbReference type="NCBIfam" id="TIGR00174">
    <property type="entry name" value="miaA"/>
    <property type="match status" value="1"/>
</dbReference>
<comment type="function">
    <text evidence="2 10 12">Catalyzes the transfer of a dimethylallyl group onto the adenine at position 37 in tRNAs that read codons beginning with uridine, leading to the formation of N6-(dimethylallyl)adenosine (i(6)A).</text>
</comment>
<dbReference type="InterPro" id="IPR039657">
    <property type="entry name" value="Dimethylallyltransferase"/>
</dbReference>
<dbReference type="KEGG" id="nmf:NMS_1882"/>
<dbReference type="EC" id="2.5.1.75" evidence="10"/>
<evidence type="ECO:0000256" key="6">
    <source>
        <dbReference type="ARBA" id="ARBA00022741"/>
    </source>
</evidence>
<dbReference type="GO" id="GO:0052381">
    <property type="term" value="F:tRNA dimethylallyltransferase activity"/>
    <property type="evidence" value="ECO:0007669"/>
    <property type="project" value="UniProtKB-UniRule"/>
</dbReference>
<keyword evidence="6 10" id="KW-0547">Nucleotide-binding</keyword>
<dbReference type="RefSeq" id="WP_041496415.1">
    <property type="nucleotide sequence ID" value="NZ_AP014548.1"/>
</dbReference>
<evidence type="ECO:0000256" key="13">
    <source>
        <dbReference type="RuleBase" id="RU003785"/>
    </source>
</evidence>
<keyword evidence="4 10" id="KW-0808">Transferase</keyword>
<keyword evidence="8 10" id="KW-0460">Magnesium</keyword>
<dbReference type="GO" id="GO:0006400">
    <property type="term" value="P:tRNA modification"/>
    <property type="evidence" value="ECO:0007669"/>
    <property type="project" value="TreeGrafter"/>
</dbReference>
<evidence type="ECO:0000313" key="14">
    <source>
        <dbReference type="EMBL" id="BAO55891.1"/>
    </source>
</evidence>
<dbReference type="InterPro" id="IPR027417">
    <property type="entry name" value="P-loop_NTPase"/>
</dbReference>
<evidence type="ECO:0000256" key="1">
    <source>
        <dbReference type="ARBA" id="ARBA00001946"/>
    </source>
</evidence>
<evidence type="ECO:0000313" key="15">
    <source>
        <dbReference type="Proteomes" id="UP000031760"/>
    </source>
</evidence>
<evidence type="ECO:0000256" key="10">
    <source>
        <dbReference type="HAMAP-Rule" id="MF_00185"/>
    </source>
</evidence>
<dbReference type="Gene3D" id="3.40.50.300">
    <property type="entry name" value="P-loop containing nucleotide triphosphate hydrolases"/>
    <property type="match status" value="1"/>
</dbReference>
<comment type="subunit">
    <text evidence="10">Monomer.</text>
</comment>
<dbReference type="SUPFAM" id="SSF52540">
    <property type="entry name" value="P-loop containing nucleoside triphosphate hydrolases"/>
    <property type="match status" value="1"/>
</dbReference>
<evidence type="ECO:0000256" key="8">
    <source>
        <dbReference type="ARBA" id="ARBA00022842"/>
    </source>
</evidence>
<sequence length="304" mass="35261">MQRKRLITIIGPTAVGKTALGIAFSKAYQTEIISCDSRQFFKEMTIGTAVPSTEELEAAPHHFIQNLSIHQDYSVGDFERDAIELLDQLFKKHDEVIMVGGSALYEKAITHGLDDFPEVPEAIEQQLEKELNQDGLDALVEELRKVDHEYAAKVDISNPRRILRALSIYRSSGETFSSFRTSTSKKRSFEVIKIGLEAPREELYARINHRVDVMLKAGLLEEVRELLPYKELTALKTVGYQELFPYLEYNYSLEEGIRLIKRNSRRFAKRQMTWYRKDPSVTWFSYKTRHTEIVKRVQEKFMES</sequence>
<keyword evidence="15" id="KW-1185">Reference proteome</keyword>
<keyword evidence="5 10" id="KW-0819">tRNA processing</keyword>
<dbReference type="Gene3D" id="1.10.20.140">
    <property type="match status" value="1"/>
</dbReference>
<dbReference type="HOGENOM" id="CLU_032616_0_1_10"/>
<proteinExistence type="inferred from homology"/>
<evidence type="ECO:0000256" key="12">
    <source>
        <dbReference type="RuleBase" id="RU003784"/>
    </source>
</evidence>
<evidence type="ECO:0000256" key="5">
    <source>
        <dbReference type="ARBA" id="ARBA00022694"/>
    </source>
</evidence>
<evidence type="ECO:0000256" key="2">
    <source>
        <dbReference type="ARBA" id="ARBA00003213"/>
    </source>
</evidence>
<dbReference type="STRING" id="1454201.NMS_1882"/>
<dbReference type="OrthoDB" id="9776390at2"/>
<comment type="cofactor">
    <cofactor evidence="1 10">
        <name>Mg(2+)</name>
        <dbReference type="ChEBI" id="CHEBI:18420"/>
    </cofactor>
</comment>
<evidence type="ECO:0000256" key="7">
    <source>
        <dbReference type="ARBA" id="ARBA00022840"/>
    </source>
</evidence>
<feature type="region of interest" description="Interaction with substrate tRNA" evidence="10">
    <location>
        <begin position="36"/>
        <end position="39"/>
    </location>
</feature>
<organism evidence="14 15">
    <name type="scientific">Nonlabens marinus S1-08</name>
    <dbReference type="NCBI Taxonomy" id="1454201"/>
    <lineage>
        <taxon>Bacteria</taxon>
        <taxon>Pseudomonadati</taxon>
        <taxon>Bacteroidota</taxon>
        <taxon>Flavobacteriia</taxon>
        <taxon>Flavobacteriales</taxon>
        <taxon>Flavobacteriaceae</taxon>
        <taxon>Nonlabens</taxon>
    </lineage>
</organism>
<feature type="binding site" evidence="10">
    <location>
        <begin position="11"/>
        <end position="18"/>
    </location>
    <ligand>
        <name>ATP</name>
        <dbReference type="ChEBI" id="CHEBI:30616"/>
    </ligand>
</feature>
<dbReference type="InterPro" id="IPR018022">
    <property type="entry name" value="IPT"/>
</dbReference>
<dbReference type="Proteomes" id="UP000031760">
    <property type="component" value="Chromosome"/>
</dbReference>
<evidence type="ECO:0000256" key="4">
    <source>
        <dbReference type="ARBA" id="ARBA00022679"/>
    </source>
</evidence>
<accession>W8W086</accession>
<protein>
    <recommendedName>
        <fullName evidence="10">tRNA dimethylallyltransferase</fullName>
        <ecNumber evidence="10">2.5.1.75</ecNumber>
    </recommendedName>
    <alternativeName>
        <fullName evidence="10">Dimethylallyl diphosphate:tRNA dimethylallyltransferase</fullName>
        <shortName evidence="10">DMAPP:tRNA dimethylallyltransferase</shortName>
        <shortName evidence="10">DMATase</shortName>
    </alternativeName>
    <alternativeName>
        <fullName evidence="10">Isopentenyl-diphosphate:tRNA isopentenyltransferase</fullName>
        <shortName evidence="10">IPP transferase</shortName>
        <shortName evidence="10">IPPT</shortName>
        <shortName evidence="10">IPTase</shortName>
    </alternativeName>
</protein>
<name>W8W086_9FLAO</name>
<evidence type="ECO:0000256" key="11">
    <source>
        <dbReference type="RuleBase" id="RU003783"/>
    </source>
</evidence>
<comment type="similarity">
    <text evidence="3 10 13">Belongs to the IPP transferase family.</text>
</comment>
<dbReference type="GO" id="GO:0005524">
    <property type="term" value="F:ATP binding"/>
    <property type="evidence" value="ECO:0007669"/>
    <property type="project" value="UniProtKB-UniRule"/>
</dbReference>
<dbReference type="Pfam" id="PF01715">
    <property type="entry name" value="IPPT"/>
    <property type="match status" value="1"/>
</dbReference>
<dbReference type="PANTHER" id="PTHR11088">
    <property type="entry name" value="TRNA DIMETHYLALLYLTRANSFERASE"/>
    <property type="match status" value="1"/>
</dbReference>
<reference evidence="14 15" key="1">
    <citation type="journal article" date="2014" name="Proc. Natl. Acad. Sci. U.S.A.">
        <title>Functional characterization of flavobacteria rhodopsins reveals a unique class of light-driven chloride pump in bacteria.</title>
        <authorList>
            <person name="Yoshizawa S."/>
            <person name="Kumagai Y."/>
            <person name="Kim H."/>
            <person name="Ogura Y."/>
            <person name="Hayashi T."/>
            <person name="Iwasaki W."/>
            <person name="DeLong E.F."/>
            <person name="Kogure K."/>
        </authorList>
    </citation>
    <scope>NUCLEOTIDE SEQUENCE [LARGE SCALE GENOMIC DNA]</scope>
    <source>
        <strain evidence="14 15">S1-08</strain>
    </source>
</reference>